<sequence>MMSSNYSNSSSKYSQNLQHIQVEELLEFLHEAGMDDGEVNSQYSWVAGKSTEGKTGMEEYHPIDSNTEIPGPSSSPFFPSPPRPSSIPNHPSPPFTISPSSSSSSSFVQVLPSSRSEFVQKSPLLGLGQPHRAQPYPPFGMTKQKSSSLKPSHQPMHQDEPEIGIPGRSLVPFEENAFNIFHEHPPAVALPASSSMNSLEPLNSVSFHQTLEHPASKQKYSVTTADLCSFLQKKGKLIENSMVPTQKTSDEINELIRKFCSAKDLTFMTQSEASDIIRSDFKVEKVPLKGKRENGQFSCMVCPILQNHGRGFERKEDLKRHYQLHFKSLLKNIQFARFHCRHCSYGNSRTDHMKMHIRKCHAGQDEKDYIKT</sequence>
<keyword evidence="5" id="KW-1185">Reference proteome</keyword>
<dbReference type="InterPro" id="IPR013087">
    <property type="entry name" value="Znf_C2H2_type"/>
</dbReference>
<accession>A0ABN7SFY1</accession>
<dbReference type="Gene3D" id="3.30.160.60">
    <property type="entry name" value="Classic Zinc Finger"/>
    <property type="match status" value="1"/>
</dbReference>
<keyword evidence="1" id="KW-0863">Zinc-finger</keyword>
<dbReference type="EMBL" id="OU015569">
    <property type="protein sequence ID" value="CAG5099261.1"/>
    <property type="molecule type" value="Genomic_DNA"/>
</dbReference>
<gene>
    <name evidence="4" type="ORF">OKIOD_LOCUS7948</name>
</gene>
<dbReference type="SMART" id="SM00355">
    <property type="entry name" value="ZnF_C2H2"/>
    <property type="match status" value="2"/>
</dbReference>
<reference evidence="4 5" key="1">
    <citation type="submission" date="2021-04" db="EMBL/GenBank/DDBJ databases">
        <authorList>
            <person name="Bliznina A."/>
        </authorList>
    </citation>
    <scope>NUCLEOTIDE SEQUENCE [LARGE SCALE GENOMIC DNA]</scope>
</reference>
<evidence type="ECO:0000259" key="3">
    <source>
        <dbReference type="PROSITE" id="PS50157"/>
    </source>
</evidence>
<evidence type="ECO:0000313" key="4">
    <source>
        <dbReference type="EMBL" id="CAG5099261.1"/>
    </source>
</evidence>
<feature type="region of interest" description="Disordered" evidence="2">
    <location>
        <begin position="125"/>
        <end position="158"/>
    </location>
</feature>
<keyword evidence="1" id="KW-0862">Zinc</keyword>
<feature type="region of interest" description="Disordered" evidence="2">
    <location>
        <begin position="54"/>
        <end position="103"/>
    </location>
</feature>
<evidence type="ECO:0000256" key="2">
    <source>
        <dbReference type="SAM" id="MobiDB-lite"/>
    </source>
</evidence>
<dbReference type="Proteomes" id="UP001158576">
    <property type="component" value="Chromosome XSR"/>
</dbReference>
<feature type="compositionally biased region" description="Pro residues" evidence="2">
    <location>
        <begin position="78"/>
        <end position="96"/>
    </location>
</feature>
<evidence type="ECO:0000256" key="1">
    <source>
        <dbReference type="PROSITE-ProRule" id="PRU00042"/>
    </source>
</evidence>
<dbReference type="PROSITE" id="PS50157">
    <property type="entry name" value="ZINC_FINGER_C2H2_2"/>
    <property type="match status" value="1"/>
</dbReference>
<name>A0ABN7SFY1_OIKDI</name>
<proteinExistence type="predicted"/>
<feature type="domain" description="C2H2-type" evidence="3">
    <location>
        <begin position="338"/>
        <end position="366"/>
    </location>
</feature>
<evidence type="ECO:0000313" key="5">
    <source>
        <dbReference type="Proteomes" id="UP001158576"/>
    </source>
</evidence>
<organism evidence="4 5">
    <name type="scientific">Oikopleura dioica</name>
    <name type="common">Tunicate</name>
    <dbReference type="NCBI Taxonomy" id="34765"/>
    <lineage>
        <taxon>Eukaryota</taxon>
        <taxon>Metazoa</taxon>
        <taxon>Chordata</taxon>
        <taxon>Tunicata</taxon>
        <taxon>Appendicularia</taxon>
        <taxon>Copelata</taxon>
        <taxon>Oikopleuridae</taxon>
        <taxon>Oikopleura</taxon>
    </lineage>
</organism>
<keyword evidence="1" id="KW-0479">Metal-binding</keyword>
<protein>
    <submittedName>
        <fullName evidence="4">Oidioi.mRNA.OKI2018_I69.XSR.g16390.t1.cds</fullName>
    </submittedName>
</protein>